<feature type="compositionally biased region" description="Gly residues" evidence="1">
    <location>
        <begin position="75"/>
        <end position="85"/>
    </location>
</feature>
<evidence type="ECO:0000313" key="2">
    <source>
        <dbReference type="EMBL" id="TWS24441.1"/>
    </source>
</evidence>
<sequence length="139" mass="15037">MTEELLDTGDMAALIGAKRGWVSRLLVKSRRKVAAGEELEPVDVPLPTAVRKGRPYWTATEGRAWKQRRDDAGVTQGGPRGGGRPPKGPDAVTVRLVVEYRGERTQVTRVSDGEGDPAQRASMLARVLAHQAAGMLPQN</sequence>
<organism evidence="2 3">
    <name type="scientific">Tsukamurella sputi</name>
    <dbReference type="NCBI Taxonomy" id="2591848"/>
    <lineage>
        <taxon>Bacteria</taxon>
        <taxon>Bacillati</taxon>
        <taxon>Actinomycetota</taxon>
        <taxon>Actinomycetes</taxon>
        <taxon>Mycobacteriales</taxon>
        <taxon>Tsukamurellaceae</taxon>
        <taxon>Tsukamurella</taxon>
    </lineage>
</organism>
<accession>A0A5C5RQK6</accession>
<dbReference type="OrthoDB" id="5198511at2"/>
<keyword evidence="3" id="KW-1185">Reference proteome</keyword>
<evidence type="ECO:0000256" key="1">
    <source>
        <dbReference type="SAM" id="MobiDB-lite"/>
    </source>
</evidence>
<reference evidence="2 3" key="1">
    <citation type="submission" date="2019-06" db="EMBL/GenBank/DDBJ databases">
        <authorList>
            <person name="Teng J.L.L."/>
            <person name="Lee H.H."/>
            <person name="Lau S.K.P."/>
            <person name="Woo P.C.Y."/>
        </authorList>
    </citation>
    <scope>NUCLEOTIDE SEQUENCE [LARGE SCALE GENOMIC DNA]</scope>
    <source>
        <strain evidence="2 3">HKU70</strain>
    </source>
</reference>
<protein>
    <submittedName>
        <fullName evidence="2">Uncharacterized protein</fullName>
    </submittedName>
</protein>
<gene>
    <name evidence="2" type="ORF">FK268_12695</name>
</gene>
<evidence type="ECO:0000313" key="3">
    <source>
        <dbReference type="Proteomes" id="UP000319792"/>
    </source>
</evidence>
<proteinExistence type="predicted"/>
<dbReference type="RefSeq" id="WP_146434485.1">
    <property type="nucleotide sequence ID" value="NZ_VIGV01000003.1"/>
</dbReference>
<feature type="region of interest" description="Disordered" evidence="1">
    <location>
        <begin position="58"/>
        <end position="91"/>
    </location>
</feature>
<dbReference type="AlphaFoldDB" id="A0A5C5RQK6"/>
<dbReference type="Proteomes" id="UP000319792">
    <property type="component" value="Unassembled WGS sequence"/>
</dbReference>
<comment type="caution">
    <text evidence="2">The sequence shown here is derived from an EMBL/GenBank/DDBJ whole genome shotgun (WGS) entry which is preliminary data.</text>
</comment>
<reference evidence="2 3" key="2">
    <citation type="submission" date="2019-08" db="EMBL/GenBank/DDBJ databases">
        <title>Tsukamurella conjunctivitidis sp. nov., Tsukamurella assacharolytica sp. nov. and Tsukamurella sputae sp. nov. isolated from patients with conjunctivitis, bacteraemia (lymphoma) and respiratory infection (sputum) in Hong Kong.</title>
        <authorList>
            <person name="Fok K.M.N."/>
            <person name="Fong J.Y.H."/>
        </authorList>
    </citation>
    <scope>NUCLEOTIDE SEQUENCE [LARGE SCALE GENOMIC DNA]</scope>
    <source>
        <strain evidence="2 3">HKU70</strain>
    </source>
</reference>
<feature type="compositionally biased region" description="Basic and acidic residues" evidence="1">
    <location>
        <begin position="63"/>
        <end position="72"/>
    </location>
</feature>
<name>A0A5C5RQK6_9ACTN</name>
<dbReference type="EMBL" id="VIGV01000003">
    <property type="protein sequence ID" value="TWS24441.1"/>
    <property type="molecule type" value="Genomic_DNA"/>
</dbReference>